<dbReference type="EMBL" id="FNNU01000002">
    <property type="protein sequence ID" value="SDW61833.1"/>
    <property type="molecule type" value="Genomic_DNA"/>
</dbReference>
<dbReference type="PANTHER" id="PTHR35936">
    <property type="entry name" value="MEMBRANE-BOUND LYTIC MUREIN TRANSGLYCOSYLASE F"/>
    <property type="match status" value="1"/>
</dbReference>
<dbReference type="RefSeq" id="WP_090225321.1">
    <property type="nucleotide sequence ID" value="NZ_FNNU01000002.1"/>
</dbReference>
<comment type="similarity">
    <text evidence="1">Belongs to the bacterial solute-binding protein 3 family.</text>
</comment>
<dbReference type="Gene3D" id="3.40.190.10">
    <property type="entry name" value="Periplasmic binding protein-like II"/>
    <property type="match status" value="2"/>
</dbReference>
<accession>A0A1H2V0J2</accession>
<evidence type="ECO:0000313" key="4">
    <source>
        <dbReference type="Proteomes" id="UP000243778"/>
    </source>
</evidence>
<sequence length="253" mass="28336">MKSWMIGALLLCAAVLGEAYAEDAEAMDIRLVSDIWPGYTNADGSGLAWEIMQLIFEPAGVKVKIRSDITTRGIGLVQRGEADAWLGSYRDEDLDGVIYPRSSYGLDPVVALGLSSKPAPALDDLAQYRLTWIRGYGYQRHLPGVVGYEEIRRRDGVLEMLERGRADFYIDALPDVQLLLQASPQPDRYRITELTGLPMYPGFAATPRGRTLAALYDRRLQALKDDGSLRALYGRWNQLYLFDRYPEKGDAPQ</sequence>
<evidence type="ECO:0000256" key="1">
    <source>
        <dbReference type="ARBA" id="ARBA00010333"/>
    </source>
</evidence>
<reference evidence="4" key="1">
    <citation type="submission" date="2016-10" db="EMBL/GenBank/DDBJ databases">
        <authorList>
            <person name="Varghese N."/>
            <person name="Submissions S."/>
        </authorList>
    </citation>
    <scope>NUCLEOTIDE SEQUENCE [LARGE SCALE GENOMIC DNA]</scope>
    <source>
        <strain evidence="4">NRRL B-59562</strain>
    </source>
</reference>
<keyword evidence="4" id="KW-1185">Reference proteome</keyword>
<proteinExistence type="inferred from homology"/>
<evidence type="ECO:0000256" key="2">
    <source>
        <dbReference type="SAM" id="SignalP"/>
    </source>
</evidence>
<dbReference type="AlphaFoldDB" id="A0A1H2V0J2"/>
<feature type="chain" id="PRO_5017298348" evidence="2">
    <location>
        <begin position="22"/>
        <end position="253"/>
    </location>
</feature>
<dbReference type="SUPFAM" id="SSF53850">
    <property type="entry name" value="Periplasmic binding protein-like II"/>
    <property type="match status" value="1"/>
</dbReference>
<feature type="signal peptide" evidence="2">
    <location>
        <begin position="1"/>
        <end position="21"/>
    </location>
</feature>
<dbReference type="Proteomes" id="UP000243778">
    <property type="component" value="Unassembled WGS sequence"/>
</dbReference>
<protein>
    <submittedName>
        <fullName evidence="3">ABC-type amino acid transport substrate-binding protein</fullName>
    </submittedName>
</protein>
<gene>
    <name evidence="3" type="ORF">SAMN05216287_1079</name>
</gene>
<keyword evidence="2" id="KW-0732">Signal</keyword>
<dbReference type="STRING" id="1007099.SAMN05216287_1079"/>
<evidence type="ECO:0000313" key="3">
    <source>
        <dbReference type="EMBL" id="SDW61833.1"/>
    </source>
</evidence>
<dbReference type="PANTHER" id="PTHR35936:SF6">
    <property type="entry name" value="AMINO ACID ABC TRANSPORTER SUBSTRATE-BINDING PAAT FAMILY PROTEIN"/>
    <property type="match status" value="1"/>
</dbReference>
<organism evidence="3 4">
    <name type="scientific">Pseudomonas kuykendallii</name>
    <dbReference type="NCBI Taxonomy" id="1007099"/>
    <lineage>
        <taxon>Bacteria</taxon>
        <taxon>Pseudomonadati</taxon>
        <taxon>Pseudomonadota</taxon>
        <taxon>Gammaproteobacteria</taxon>
        <taxon>Pseudomonadales</taxon>
        <taxon>Pseudomonadaceae</taxon>
        <taxon>Pseudomonas</taxon>
    </lineage>
</organism>
<dbReference type="OrthoDB" id="5765098at2"/>
<name>A0A1H2V0J2_9PSED</name>